<dbReference type="EMBL" id="QGGO01000005">
    <property type="protein sequence ID" value="PWK27981.1"/>
    <property type="molecule type" value="Genomic_DNA"/>
</dbReference>
<dbReference type="PANTHER" id="PTHR43792">
    <property type="entry name" value="GNAT FAMILY, PUTATIVE (AFU_ORTHOLOGUE AFUA_3G00765)-RELATED-RELATED"/>
    <property type="match status" value="1"/>
</dbReference>
<feature type="domain" description="N-acetyltransferase" evidence="1">
    <location>
        <begin position="10"/>
        <end position="168"/>
    </location>
</feature>
<dbReference type="Gene3D" id="3.40.630.30">
    <property type="match status" value="1"/>
</dbReference>
<dbReference type="PANTHER" id="PTHR43792:SF1">
    <property type="entry name" value="N-ACETYLTRANSFERASE DOMAIN-CONTAINING PROTEIN"/>
    <property type="match status" value="1"/>
</dbReference>
<gene>
    <name evidence="2" type="ORF">LV89_01388</name>
</gene>
<reference evidence="2 3" key="1">
    <citation type="submission" date="2018-05" db="EMBL/GenBank/DDBJ databases">
        <title>Genomic Encyclopedia of Archaeal and Bacterial Type Strains, Phase II (KMG-II): from individual species to whole genera.</title>
        <authorList>
            <person name="Goeker M."/>
        </authorList>
    </citation>
    <scope>NUCLEOTIDE SEQUENCE [LARGE SCALE GENOMIC DNA]</scope>
    <source>
        <strain evidence="2 3">DSM 22214</strain>
    </source>
</reference>
<dbReference type="RefSeq" id="WP_109742141.1">
    <property type="nucleotide sequence ID" value="NZ_QGGO01000005.1"/>
</dbReference>
<evidence type="ECO:0000313" key="3">
    <source>
        <dbReference type="Proteomes" id="UP000245489"/>
    </source>
</evidence>
<sequence length="168" mass="18681">MEIVIETERLILRKFTIEDASFVLELVNTPAWLQFIGDRNVHTVEEAENYLLNGNIKSYADYGFGFYLVATKESNEAIGMCGIVKRDSLDDIDIGFAFLPNSIGKGYGYEAASATLDYGLNVLKLGRIVAIVDPENANSIALIKKIGLKYEKMVQISTNDIELMLFGN</sequence>
<dbReference type="InterPro" id="IPR016181">
    <property type="entry name" value="Acyl_CoA_acyltransferase"/>
</dbReference>
<dbReference type="AlphaFoldDB" id="A0A316EB04"/>
<keyword evidence="2" id="KW-0808">Transferase</keyword>
<dbReference type="SUPFAM" id="SSF55729">
    <property type="entry name" value="Acyl-CoA N-acyltransferases (Nat)"/>
    <property type="match status" value="1"/>
</dbReference>
<dbReference type="OrthoDB" id="9798081at2"/>
<dbReference type="InterPro" id="IPR051531">
    <property type="entry name" value="N-acetyltransferase"/>
</dbReference>
<dbReference type="Pfam" id="PF13302">
    <property type="entry name" value="Acetyltransf_3"/>
    <property type="match status" value="1"/>
</dbReference>
<organism evidence="2 3">
    <name type="scientific">Arcicella aurantiaca</name>
    <dbReference type="NCBI Taxonomy" id="591202"/>
    <lineage>
        <taxon>Bacteria</taxon>
        <taxon>Pseudomonadati</taxon>
        <taxon>Bacteroidota</taxon>
        <taxon>Cytophagia</taxon>
        <taxon>Cytophagales</taxon>
        <taxon>Flectobacillaceae</taxon>
        <taxon>Arcicella</taxon>
    </lineage>
</organism>
<evidence type="ECO:0000259" key="1">
    <source>
        <dbReference type="PROSITE" id="PS51186"/>
    </source>
</evidence>
<dbReference type="InterPro" id="IPR000182">
    <property type="entry name" value="GNAT_dom"/>
</dbReference>
<dbReference type="PROSITE" id="PS51186">
    <property type="entry name" value="GNAT"/>
    <property type="match status" value="1"/>
</dbReference>
<keyword evidence="3" id="KW-1185">Reference proteome</keyword>
<name>A0A316EB04_9BACT</name>
<comment type="caution">
    <text evidence="2">The sequence shown here is derived from an EMBL/GenBank/DDBJ whole genome shotgun (WGS) entry which is preliminary data.</text>
</comment>
<dbReference type="Proteomes" id="UP000245489">
    <property type="component" value="Unassembled WGS sequence"/>
</dbReference>
<protein>
    <submittedName>
        <fullName evidence="2">RimJ/RimL family protein N-acetyltransferase</fullName>
    </submittedName>
</protein>
<dbReference type="GO" id="GO:0016747">
    <property type="term" value="F:acyltransferase activity, transferring groups other than amino-acyl groups"/>
    <property type="evidence" value="ECO:0007669"/>
    <property type="project" value="InterPro"/>
</dbReference>
<accession>A0A316EB04</accession>
<proteinExistence type="predicted"/>
<evidence type="ECO:0000313" key="2">
    <source>
        <dbReference type="EMBL" id="PWK27981.1"/>
    </source>
</evidence>